<name>A0ABW3AVU5_9SPHI</name>
<keyword evidence="2" id="KW-1185">Reference proteome</keyword>
<dbReference type="Proteomes" id="UP001597010">
    <property type="component" value="Unassembled WGS sequence"/>
</dbReference>
<proteinExistence type="predicted"/>
<comment type="caution">
    <text evidence="1">The sequence shown here is derived from an EMBL/GenBank/DDBJ whole genome shotgun (WGS) entry which is preliminary data.</text>
</comment>
<organism evidence="1 2">
    <name type="scientific">Mucilaginibacter litoreus</name>
    <dbReference type="NCBI Taxonomy" id="1048221"/>
    <lineage>
        <taxon>Bacteria</taxon>
        <taxon>Pseudomonadati</taxon>
        <taxon>Bacteroidota</taxon>
        <taxon>Sphingobacteriia</taxon>
        <taxon>Sphingobacteriales</taxon>
        <taxon>Sphingobacteriaceae</taxon>
        <taxon>Mucilaginibacter</taxon>
    </lineage>
</organism>
<evidence type="ECO:0000313" key="2">
    <source>
        <dbReference type="Proteomes" id="UP001597010"/>
    </source>
</evidence>
<evidence type="ECO:0008006" key="3">
    <source>
        <dbReference type="Google" id="ProtNLM"/>
    </source>
</evidence>
<reference evidence="2" key="1">
    <citation type="journal article" date="2019" name="Int. J. Syst. Evol. Microbiol.">
        <title>The Global Catalogue of Microorganisms (GCM) 10K type strain sequencing project: providing services to taxonomists for standard genome sequencing and annotation.</title>
        <authorList>
            <consortium name="The Broad Institute Genomics Platform"/>
            <consortium name="The Broad Institute Genome Sequencing Center for Infectious Disease"/>
            <person name="Wu L."/>
            <person name="Ma J."/>
        </authorList>
    </citation>
    <scope>NUCLEOTIDE SEQUENCE [LARGE SCALE GENOMIC DNA]</scope>
    <source>
        <strain evidence="2">CCUG 61484</strain>
    </source>
</reference>
<sequence>MASKEPVVNKLLFFQIILLIFCLTPTTSFGQTSIEEAKFKTGDAALRKFLLTELDKIRKKHDLNVCLISVTFAKFSIDSAGNVTKLSFSENKDTPPVFRNILTKLILSTSGLWNPKKVNNRPVESKPFILPFIYQMEAGCIVNKKGVNNGTDAALMRLMEFEGEDKKTSQIDCTLLTPIAVFSQN</sequence>
<dbReference type="EMBL" id="JBHTHZ010000013">
    <property type="protein sequence ID" value="MFD0794997.1"/>
    <property type="molecule type" value="Genomic_DNA"/>
</dbReference>
<dbReference type="RefSeq" id="WP_377116949.1">
    <property type="nucleotide sequence ID" value="NZ_JBHTHZ010000013.1"/>
</dbReference>
<accession>A0ABW3AVU5</accession>
<evidence type="ECO:0000313" key="1">
    <source>
        <dbReference type="EMBL" id="MFD0794997.1"/>
    </source>
</evidence>
<gene>
    <name evidence="1" type="ORF">ACFQZX_15350</name>
</gene>
<protein>
    <recommendedName>
        <fullName evidence="3">TonB protein C-terminal</fullName>
    </recommendedName>
</protein>